<proteinExistence type="inferred from homology"/>
<dbReference type="EMBL" id="CM003535">
    <property type="protein sequence ID" value="RCV39214.1"/>
    <property type="molecule type" value="Genomic_DNA"/>
</dbReference>
<dbReference type="GO" id="GO:0016705">
    <property type="term" value="F:oxidoreductase activity, acting on paired donors, with incorporation or reduction of molecular oxygen"/>
    <property type="evidence" value="ECO:0007669"/>
    <property type="project" value="InterPro"/>
</dbReference>
<evidence type="ECO:0000256" key="2">
    <source>
        <dbReference type="ARBA" id="ARBA00010617"/>
    </source>
</evidence>
<feature type="binding site" description="axial binding residue" evidence="11">
    <location>
        <position position="206"/>
    </location>
    <ligand>
        <name>heme</name>
        <dbReference type="ChEBI" id="CHEBI:30413"/>
    </ligand>
    <ligandPart>
        <name>Fe</name>
        <dbReference type="ChEBI" id="CHEBI:18248"/>
    </ligandPart>
</feature>
<keyword evidence="5 11" id="KW-0479">Metal-binding</keyword>
<organism evidence="14">
    <name type="scientific">Setaria italica</name>
    <name type="common">Foxtail millet</name>
    <name type="synonym">Panicum italicum</name>
    <dbReference type="NCBI Taxonomy" id="4555"/>
    <lineage>
        <taxon>Eukaryota</taxon>
        <taxon>Viridiplantae</taxon>
        <taxon>Streptophyta</taxon>
        <taxon>Embryophyta</taxon>
        <taxon>Tracheophyta</taxon>
        <taxon>Spermatophyta</taxon>
        <taxon>Magnoliopsida</taxon>
        <taxon>Liliopsida</taxon>
        <taxon>Poales</taxon>
        <taxon>Poaceae</taxon>
        <taxon>PACMAD clade</taxon>
        <taxon>Panicoideae</taxon>
        <taxon>Panicodae</taxon>
        <taxon>Paniceae</taxon>
        <taxon>Cenchrinae</taxon>
        <taxon>Setaria</taxon>
    </lineage>
</organism>
<evidence type="ECO:0000256" key="9">
    <source>
        <dbReference type="ARBA" id="ARBA00023033"/>
    </source>
</evidence>
<evidence type="ECO:0008006" key="15">
    <source>
        <dbReference type="Google" id="ProtNLM"/>
    </source>
</evidence>
<reference evidence="14" key="2">
    <citation type="submission" date="2015-07" db="EMBL/GenBank/DDBJ databases">
        <authorList>
            <person name="Noorani M."/>
        </authorList>
    </citation>
    <scope>NUCLEOTIDE SEQUENCE</scope>
    <source>
        <strain evidence="14">Yugu1</strain>
    </source>
</reference>
<dbReference type="InterPro" id="IPR050665">
    <property type="entry name" value="Cytochrome_P450_Monooxygen"/>
</dbReference>
<dbReference type="InterPro" id="IPR036396">
    <property type="entry name" value="Cyt_P450_sf"/>
</dbReference>
<dbReference type="InterPro" id="IPR017972">
    <property type="entry name" value="Cyt_P450_CS"/>
</dbReference>
<keyword evidence="10" id="KW-0472">Membrane</keyword>
<dbReference type="GO" id="GO:0020037">
    <property type="term" value="F:heme binding"/>
    <property type="evidence" value="ECO:0007669"/>
    <property type="project" value="InterPro"/>
</dbReference>
<evidence type="ECO:0000256" key="5">
    <source>
        <dbReference type="ARBA" id="ARBA00022723"/>
    </source>
</evidence>
<dbReference type="OrthoDB" id="1470350at2759"/>
<reference evidence="14" key="1">
    <citation type="journal article" date="2012" name="Nat. Biotechnol.">
        <title>Reference genome sequence of the model plant Setaria.</title>
        <authorList>
            <person name="Bennetzen J.L."/>
            <person name="Schmutz J."/>
            <person name="Wang H."/>
            <person name="Percifield R."/>
            <person name="Hawkins J."/>
            <person name="Pontaroli A.C."/>
            <person name="Estep M."/>
            <person name="Feng L."/>
            <person name="Vaughn J.N."/>
            <person name="Grimwood J."/>
            <person name="Jenkins J."/>
            <person name="Barry K."/>
            <person name="Lindquist E."/>
            <person name="Hellsten U."/>
            <person name="Deshpande S."/>
            <person name="Wang X."/>
            <person name="Wu X."/>
            <person name="Mitros T."/>
            <person name="Triplett J."/>
            <person name="Yang X."/>
            <person name="Ye C.Y."/>
            <person name="Mauro-Herrera M."/>
            <person name="Wang L."/>
            <person name="Li P."/>
            <person name="Sharma M."/>
            <person name="Sharma R."/>
            <person name="Ronald P.C."/>
            <person name="Panaud O."/>
            <person name="Kellogg E.A."/>
            <person name="Brutnell T.P."/>
            <person name="Doust A.N."/>
            <person name="Tuskan G.A."/>
            <person name="Rokhsar D."/>
            <person name="Devos K.M."/>
        </authorList>
    </citation>
    <scope>NUCLEOTIDE SEQUENCE [LARGE SCALE GENOMIC DNA]</scope>
    <source>
        <strain evidence="14">Yugu1</strain>
    </source>
</reference>
<keyword evidence="8 11" id="KW-0408">Iron</keyword>
<evidence type="ECO:0000256" key="6">
    <source>
        <dbReference type="ARBA" id="ARBA00022989"/>
    </source>
</evidence>
<sequence length="259" mass="28676">MSIYEPGDVLPLLPYRRPAQSTPTYYKPPSPSCGCGKGSSSPRRRRGWRRRCGGAPHDVLPRALAFYHHWGKQHGTIVEETENLFFAGKETMTSLLTWATVALAMHPEWQDRARREVVVVRGRRSLPTKDHITKLKTVGMIVNETLRLYPPAVAMIRKAKQDVELGGGHAWGGDATEFNPARFADEGQEGEPGAAFMPFGGGARACIGQNLALMEAKVALAVVLLRFELRLSPAYVHAPRVLMILHPQHGAPVMFRPLL</sequence>
<name>A0A368SA30_SETIT</name>
<dbReference type="PRINTS" id="PR00463">
    <property type="entry name" value="EP450I"/>
</dbReference>
<evidence type="ECO:0000256" key="13">
    <source>
        <dbReference type="SAM" id="MobiDB-lite"/>
    </source>
</evidence>
<keyword evidence="3 11" id="KW-0349">Heme</keyword>
<comment type="similarity">
    <text evidence="2 12">Belongs to the cytochrome P450 family.</text>
</comment>
<keyword evidence="4" id="KW-0812">Transmembrane</keyword>
<keyword evidence="9 12" id="KW-0503">Monooxygenase</keyword>
<evidence type="ECO:0000256" key="3">
    <source>
        <dbReference type="ARBA" id="ARBA00022617"/>
    </source>
</evidence>
<accession>A0A368SA30</accession>
<protein>
    <recommendedName>
        <fullName evidence="15">Cytochrome P450</fullName>
    </recommendedName>
</protein>
<feature type="compositionally biased region" description="Low complexity" evidence="13">
    <location>
        <begin position="32"/>
        <end position="41"/>
    </location>
</feature>
<dbReference type="GO" id="GO:0016020">
    <property type="term" value="C:membrane"/>
    <property type="evidence" value="ECO:0007669"/>
    <property type="project" value="UniProtKB-SubCell"/>
</dbReference>
<comment type="subcellular location">
    <subcellularLocation>
        <location evidence="1">Membrane</location>
    </subcellularLocation>
</comment>
<evidence type="ECO:0000256" key="11">
    <source>
        <dbReference type="PIRSR" id="PIRSR602401-1"/>
    </source>
</evidence>
<dbReference type="GO" id="GO:0005506">
    <property type="term" value="F:iron ion binding"/>
    <property type="evidence" value="ECO:0007669"/>
    <property type="project" value="InterPro"/>
</dbReference>
<dbReference type="PANTHER" id="PTHR24282:SF41">
    <property type="entry name" value="CYTOCHROME P450 734A5"/>
    <property type="match status" value="1"/>
</dbReference>
<evidence type="ECO:0000256" key="10">
    <source>
        <dbReference type="ARBA" id="ARBA00023136"/>
    </source>
</evidence>
<comment type="cofactor">
    <cofactor evidence="11">
        <name>heme</name>
        <dbReference type="ChEBI" id="CHEBI:30413"/>
    </cofactor>
</comment>
<evidence type="ECO:0000256" key="1">
    <source>
        <dbReference type="ARBA" id="ARBA00004370"/>
    </source>
</evidence>
<evidence type="ECO:0000256" key="4">
    <source>
        <dbReference type="ARBA" id="ARBA00022692"/>
    </source>
</evidence>
<dbReference type="PRINTS" id="PR00385">
    <property type="entry name" value="P450"/>
</dbReference>
<gene>
    <name evidence="14" type="ORF">SETIT_8G205300v2</name>
</gene>
<keyword evidence="6" id="KW-1133">Transmembrane helix</keyword>
<dbReference type="PANTHER" id="PTHR24282">
    <property type="entry name" value="CYTOCHROME P450 FAMILY MEMBER"/>
    <property type="match status" value="1"/>
</dbReference>
<keyword evidence="7 12" id="KW-0560">Oxidoreductase</keyword>
<dbReference type="AlphaFoldDB" id="A0A368SA30"/>
<dbReference type="InterPro" id="IPR001128">
    <property type="entry name" value="Cyt_P450"/>
</dbReference>
<dbReference type="Gene3D" id="1.10.630.10">
    <property type="entry name" value="Cytochrome P450"/>
    <property type="match status" value="1"/>
</dbReference>
<dbReference type="PROSITE" id="PS00086">
    <property type="entry name" value="CYTOCHROME_P450"/>
    <property type="match status" value="1"/>
</dbReference>
<evidence type="ECO:0000256" key="8">
    <source>
        <dbReference type="ARBA" id="ARBA00023004"/>
    </source>
</evidence>
<evidence type="ECO:0000256" key="7">
    <source>
        <dbReference type="ARBA" id="ARBA00023002"/>
    </source>
</evidence>
<dbReference type="GO" id="GO:0006629">
    <property type="term" value="P:lipid metabolic process"/>
    <property type="evidence" value="ECO:0007669"/>
    <property type="project" value="UniProtKB-ARBA"/>
</dbReference>
<dbReference type="SUPFAM" id="SSF48264">
    <property type="entry name" value="Cytochrome P450"/>
    <property type="match status" value="1"/>
</dbReference>
<feature type="region of interest" description="Disordered" evidence="13">
    <location>
        <begin position="21"/>
        <end position="50"/>
    </location>
</feature>
<dbReference type="GO" id="GO:0004497">
    <property type="term" value="F:monooxygenase activity"/>
    <property type="evidence" value="ECO:0007669"/>
    <property type="project" value="UniProtKB-KW"/>
</dbReference>
<dbReference type="Pfam" id="PF00067">
    <property type="entry name" value="p450"/>
    <property type="match status" value="2"/>
</dbReference>
<evidence type="ECO:0000313" key="14">
    <source>
        <dbReference type="EMBL" id="RCV39214.1"/>
    </source>
</evidence>
<dbReference type="STRING" id="4555.A0A368SA30"/>
<evidence type="ECO:0000256" key="12">
    <source>
        <dbReference type="RuleBase" id="RU000461"/>
    </source>
</evidence>
<dbReference type="InterPro" id="IPR002401">
    <property type="entry name" value="Cyt_P450_E_grp-I"/>
</dbReference>